<keyword evidence="2" id="KW-1185">Reference proteome</keyword>
<accession>A0AAV4NLY8</accession>
<dbReference type="AlphaFoldDB" id="A0AAV4NLY8"/>
<dbReference type="EMBL" id="BPLR01020975">
    <property type="protein sequence ID" value="GIX84524.1"/>
    <property type="molecule type" value="Genomic_DNA"/>
</dbReference>
<evidence type="ECO:0008006" key="3">
    <source>
        <dbReference type="Google" id="ProtNLM"/>
    </source>
</evidence>
<name>A0AAV4NLY8_CAEEX</name>
<sequence>MVSNCMLNVQIVNGRNLTWRPYKLGGVIKILGRRATSVPVTEFLGSFKNPKRFLIASCDVFCQAYLNCSKSVTFWFTHMWRDNRSHIDSINRRSGDFAGQGKVNNCTKVIKRYVSHMGADFFVEERP</sequence>
<gene>
    <name evidence="1" type="ORF">CEXT_753661</name>
</gene>
<evidence type="ECO:0000313" key="2">
    <source>
        <dbReference type="Proteomes" id="UP001054945"/>
    </source>
</evidence>
<dbReference type="Proteomes" id="UP001054945">
    <property type="component" value="Unassembled WGS sequence"/>
</dbReference>
<evidence type="ECO:0000313" key="1">
    <source>
        <dbReference type="EMBL" id="GIX84524.1"/>
    </source>
</evidence>
<comment type="caution">
    <text evidence="1">The sequence shown here is derived from an EMBL/GenBank/DDBJ whole genome shotgun (WGS) entry which is preliminary data.</text>
</comment>
<protein>
    <recommendedName>
        <fullName evidence="3">PiggyBac transposable element-derived protein domain-containing protein</fullName>
    </recommendedName>
</protein>
<reference evidence="1 2" key="1">
    <citation type="submission" date="2021-06" db="EMBL/GenBank/DDBJ databases">
        <title>Caerostris extrusa draft genome.</title>
        <authorList>
            <person name="Kono N."/>
            <person name="Arakawa K."/>
        </authorList>
    </citation>
    <scope>NUCLEOTIDE SEQUENCE [LARGE SCALE GENOMIC DNA]</scope>
</reference>
<proteinExistence type="predicted"/>
<organism evidence="1 2">
    <name type="scientific">Caerostris extrusa</name>
    <name type="common">Bark spider</name>
    <name type="synonym">Caerostris bankana</name>
    <dbReference type="NCBI Taxonomy" id="172846"/>
    <lineage>
        <taxon>Eukaryota</taxon>
        <taxon>Metazoa</taxon>
        <taxon>Ecdysozoa</taxon>
        <taxon>Arthropoda</taxon>
        <taxon>Chelicerata</taxon>
        <taxon>Arachnida</taxon>
        <taxon>Araneae</taxon>
        <taxon>Araneomorphae</taxon>
        <taxon>Entelegynae</taxon>
        <taxon>Araneoidea</taxon>
        <taxon>Araneidae</taxon>
        <taxon>Caerostris</taxon>
    </lineage>
</organism>